<dbReference type="EMBL" id="CM000834">
    <property type="protein sequence ID" value="KRH76679.1"/>
    <property type="molecule type" value="Genomic_DNA"/>
</dbReference>
<protein>
    <submittedName>
        <fullName evidence="2 3">Uncharacterized protein</fullName>
    </submittedName>
</protein>
<feature type="transmembrane region" description="Helical" evidence="1">
    <location>
        <begin position="43"/>
        <end position="63"/>
    </location>
</feature>
<keyword evidence="1" id="KW-0472">Membrane</keyword>
<dbReference type="HOGENOM" id="CLU_2745034_0_0_1"/>
<keyword evidence="1" id="KW-1133">Transmembrane helix</keyword>
<reference evidence="2" key="3">
    <citation type="submission" date="2018-07" db="EMBL/GenBank/DDBJ databases">
        <title>WGS assembly of Glycine max.</title>
        <authorList>
            <person name="Schmutz J."/>
            <person name="Cannon S."/>
            <person name="Schlueter J."/>
            <person name="Ma J."/>
            <person name="Mitros T."/>
            <person name="Nelson W."/>
            <person name="Hyten D."/>
            <person name="Song Q."/>
            <person name="Thelen J."/>
            <person name="Cheng J."/>
            <person name="Xu D."/>
            <person name="Hellsten U."/>
            <person name="May G."/>
            <person name="Yu Y."/>
            <person name="Sakurai T."/>
            <person name="Umezawa T."/>
            <person name="Bhattacharyya M."/>
            <person name="Sandhu D."/>
            <person name="Valliyodan B."/>
            <person name="Lindquist E."/>
            <person name="Peto M."/>
            <person name="Grant D."/>
            <person name="Shu S."/>
            <person name="Goodstein D."/>
            <person name="Barry K."/>
            <person name="Futrell-Griggs M."/>
            <person name="Abernathy B."/>
            <person name="Du J."/>
            <person name="Tian Z."/>
            <person name="Zhu L."/>
            <person name="Gill N."/>
            <person name="Joshi T."/>
            <person name="Libault M."/>
            <person name="Sethuraman A."/>
            <person name="Zhang X."/>
            <person name="Shinozaki K."/>
            <person name="Nguyen H."/>
            <person name="Wing R."/>
            <person name="Cregan P."/>
            <person name="Specht J."/>
            <person name="Grimwood J."/>
            <person name="Rokhsar D."/>
            <person name="Stacey G."/>
            <person name="Shoemaker R."/>
            <person name="Jackson S."/>
        </authorList>
    </citation>
    <scope>NUCLEOTIDE SEQUENCE</scope>
    <source>
        <tissue evidence="2">Callus</tissue>
    </source>
</reference>
<evidence type="ECO:0000313" key="3">
    <source>
        <dbReference type="EnsemblPlants" id="KRH76679"/>
    </source>
</evidence>
<sequence>MFALISDLMEMSFTVLNHPFLLLLVFHGWFYRRIFWNRKGFMMWVRLSVFIEPVVLFGFWWFVIGLKIDAH</sequence>
<evidence type="ECO:0000313" key="4">
    <source>
        <dbReference type="Proteomes" id="UP000008827"/>
    </source>
</evidence>
<organism evidence="3">
    <name type="scientific">Glycine max</name>
    <name type="common">Soybean</name>
    <name type="synonym">Glycine hispida</name>
    <dbReference type="NCBI Taxonomy" id="3847"/>
    <lineage>
        <taxon>Eukaryota</taxon>
        <taxon>Viridiplantae</taxon>
        <taxon>Streptophyta</taxon>
        <taxon>Embryophyta</taxon>
        <taxon>Tracheophyta</taxon>
        <taxon>Spermatophyta</taxon>
        <taxon>Magnoliopsida</taxon>
        <taxon>eudicotyledons</taxon>
        <taxon>Gunneridae</taxon>
        <taxon>Pentapetalae</taxon>
        <taxon>rosids</taxon>
        <taxon>fabids</taxon>
        <taxon>Fabales</taxon>
        <taxon>Fabaceae</taxon>
        <taxon>Papilionoideae</taxon>
        <taxon>50 kb inversion clade</taxon>
        <taxon>NPAAA clade</taxon>
        <taxon>indigoferoid/millettioid clade</taxon>
        <taxon>Phaseoleae</taxon>
        <taxon>Glycine</taxon>
        <taxon>Glycine subgen. Soja</taxon>
    </lineage>
</organism>
<dbReference type="AlphaFoldDB" id="K7K495"/>
<dbReference type="EnsemblPlants" id="KRH76679">
    <property type="protein sequence ID" value="KRH76679"/>
    <property type="gene ID" value="GLYMA_01G167800"/>
</dbReference>
<dbReference type="Gramene" id="KRH76679">
    <property type="protein sequence ID" value="KRH76679"/>
    <property type="gene ID" value="GLYMA_01G167800"/>
</dbReference>
<dbReference type="Proteomes" id="UP000008827">
    <property type="component" value="Chromosome 1"/>
</dbReference>
<evidence type="ECO:0000256" key="1">
    <source>
        <dbReference type="SAM" id="Phobius"/>
    </source>
</evidence>
<name>K7K495_SOYBN</name>
<proteinExistence type="predicted"/>
<gene>
    <name evidence="2" type="ORF">GLYMA_01G167800</name>
</gene>
<reference evidence="3" key="2">
    <citation type="submission" date="2018-02" db="UniProtKB">
        <authorList>
            <consortium name="EnsemblPlants"/>
        </authorList>
    </citation>
    <scope>IDENTIFICATION</scope>
    <source>
        <strain evidence="3">Williams 82</strain>
    </source>
</reference>
<evidence type="ECO:0000313" key="2">
    <source>
        <dbReference type="EMBL" id="KRH76679.1"/>
    </source>
</evidence>
<keyword evidence="1" id="KW-0812">Transmembrane</keyword>
<reference evidence="2 3" key="1">
    <citation type="journal article" date="2010" name="Nature">
        <title>Genome sequence of the palaeopolyploid soybean.</title>
        <authorList>
            <person name="Schmutz J."/>
            <person name="Cannon S.B."/>
            <person name="Schlueter J."/>
            <person name="Ma J."/>
            <person name="Mitros T."/>
            <person name="Nelson W."/>
            <person name="Hyten D.L."/>
            <person name="Song Q."/>
            <person name="Thelen J.J."/>
            <person name="Cheng J."/>
            <person name="Xu D."/>
            <person name="Hellsten U."/>
            <person name="May G.D."/>
            <person name="Yu Y."/>
            <person name="Sakurai T."/>
            <person name="Umezawa T."/>
            <person name="Bhattacharyya M.K."/>
            <person name="Sandhu D."/>
            <person name="Valliyodan B."/>
            <person name="Lindquist E."/>
            <person name="Peto M."/>
            <person name="Grant D."/>
            <person name="Shu S."/>
            <person name="Goodstein D."/>
            <person name="Barry K."/>
            <person name="Futrell-Griggs M."/>
            <person name="Abernathy B."/>
            <person name="Du J."/>
            <person name="Tian Z."/>
            <person name="Zhu L."/>
            <person name="Gill N."/>
            <person name="Joshi T."/>
            <person name="Libault M."/>
            <person name="Sethuraman A."/>
            <person name="Zhang X.-C."/>
            <person name="Shinozaki K."/>
            <person name="Nguyen H.T."/>
            <person name="Wing R.A."/>
            <person name="Cregan P."/>
            <person name="Specht J."/>
            <person name="Grimwood J."/>
            <person name="Rokhsar D."/>
            <person name="Stacey G."/>
            <person name="Shoemaker R.C."/>
            <person name="Jackson S.A."/>
        </authorList>
    </citation>
    <scope>NUCLEOTIDE SEQUENCE [LARGE SCALE GENOMIC DNA]</scope>
    <source>
        <strain evidence="3">cv. Williams 82</strain>
        <tissue evidence="2">Callus</tissue>
    </source>
</reference>
<dbReference type="PaxDb" id="3847-GLYMA01G37303.1"/>
<keyword evidence="4" id="KW-1185">Reference proteome</keyword>
<dbReference type="InParanoid" id="K7K495"/>
<feature type="transmembrane region" description="Helical" evidence="1">
    <location>
        <begin position="12"/>
        <end position="31"/>
    </location>
</feature>
<accession>K7K495</accession>